<name>A0A1F6B7G4_9BACT</name>
<reference evidence="2 3" key="1">
    <citation type="journal article" date="2016" name="Nat. Commun.">
        <title>Thousands of microbial genomes shed light on interconnected biogeochemical processes in an aquifer system.</title>
        <authorList>
            <person name="Anantharaman K."/>
            <person name="Brown C.T."/>
            <person name="Hug L.A."/>
            <person name="Sharon I."/>
            <person name="Castelle C.J."/>
            <person name="Probst A.J."/>
            <person name="Thomas B.C."/>
            <person name="Singh A."/>
            <person name="Wilkins M.J."/>
            <person name="Karaoz U."/>
            <person name="Brodie E.L."/>
            <person name="Williams K.H."/>
            <person name="Hubbard S.S."/>
            <person name="Banfield J.F."/>
        </authorList>
    </citation>
    <scope>NUCLEOTIDE SEQUENCE [LARGE SCALE GENOMIC DNA]</scope>
</reference>
<protein>
    <submittedName>
        <fullName evidence="2">Uncharacterized protein</fullName>
    </submittedName>
</protein>
<proteinExistence type="predicted"/>
<keyword evidence="1" id="KW-0472">Membrane</keyword>
<evidence type="ECO:0000313" key="2">
    <source>
        <dbReference type="EMBL" id="OGG32894.1"/>
    </source>
</evidence>
<keyword evidence="1" id="KW-0812">Transmembrane</keyword>
<comment type="caution">
    <text evidence="2">The sequence shown here is derived from an EMBL/GenBank/DDBJ whole genome shotgun (WGS) entry which is preliminary data.</text>
</comment>
<dbReference type="AlphaFoldDB" id="A0A1F6B7G4"/>
<dbReference type="EMBL" id="MFJU01000042">
    <property type="protein sequence ID" value="OGG32894.1"/>
    <property type="molecule type" value="Genomic_DNA"/>
</dbReference>
<gene>
    <name evidence="2" type="ORF">A2968_06500</name>
</gene>
<dbReference type="Proteomes" id="UP000176228">
    <property type="component" value="Unassembled WGS sequence"/>
</dbReference>
<accession>A0A1F6B7G4</accession>
<evidence type="ECO:0000256" key="1">
    <source>
        <dbReference type="SAM" id="Phobius"/>
    </source>
</evidence>
<evidence type="ECO:0000313" key="3">
    <source>
        <dbReference type="Proteomes" id="UP000176228"/>
    </source>
</evidence>
<feature type="transmembrane region" description="Helical" evidence="1">
    <location>
        <begin position="110"/>
        <end position="131"/>
    </location>
</feature>
<organism evidence="2 3">
    <name type="scientific">Candidatus Gottesmanbacteria bacterium RIFCSPLOWO2_01_FULL_42_22</name>
    <dbReference type="NCBI Taxonomy" id="1798391"/>
    <lineage>
        <taxon>Bacteria</taxon>
        <taxon>Candidatus Gottesmaniibacteriota</taxon>
    </lineage>
</organism>
<sequence>MLGTKDPKSGFNKEYDSFEMQMAKLSAKLKGTTVVVKEDGETSSIKVIEGVAEVTDIQTGKTVEISEGKMIAATDTGIGEVQAFDVNAENEKWQDFTDEIGKTGTNQKNYLYILVIPIILLATIIAVVLALKKKKSA</sequence>
<keyword evidence="1" id="KW-1133">Transmembrane helix</keyword>
<dbReference type="STRING" id="1798391.A2968_06500"/>